<dbReference type="InterPro" id="IPR001646">
    <property type="entry name" value="5peptide_repeat"/>
</dbReference>
<dbReference type="Gene3D" id="2.160.20.80">
    <property type="entry name" value="E3 ubiquitin-protein ligase SopA"/>
    <property type="match status" value="2"/>
</dbReference>
<feature type="non-terminal residue" evidence="1">
    <location>
        <position position="1"/>
    </location>
</feature>
<dbReference type="Proteomes" id="UP000265618">
    <property type="component" value="Unassembled WGS sequence"/>
</dbReference>
<dbReference type="SUPFAM" id="SSF141571">
    <property type="entry name" value="Pentapeptide repeat-like"/>
    <property type="match status" value="1"/>
</dbReference>
<name>A0A9K3GND3_9EUKA</name>
<reference evidence="1 2" key="1">
    <citation type="journal article" date="2018" name="PLoS ONE">
        <title>The draft genome of Kipferlia bialata reveals reductive genome evolution in fornicate parasites.</title>
        <authorList>
            <person name="Tanifuji G."/>
            <person name="Takabayashi S."/>
            <person name="Kume K."/>
            <person name="Takagi M."/>
            <person name="Nakayama T."/>
            <person name="Kamikawa R."/>
            <person name="Inagaki Y."/>
            <person name="Hashimoto T."/>
        </authorList>
    </citation>
    <scope>NUCLEOTIDE SEQUENCE [LARGE SCALE GENOMIC DNA]</scope>
    <source>
        <strain evidence="1">NY0173</strain>
    </source>
</reference>
<accession>A0A9K3GND3</accession>
<evidence type="ECO:0008006" key="3">
    <source>
        <dbReference type="Google" id="ProtNLM"/>
    </source>
</evidence>
<sequence>NCTFRECNLSGCDLHCATLLDCAFTQCDLSYVTATAAATVVNVEFTGCNQTGMRLTDCTISGANSGLPTIDKTNHTLTATDLEGVDVSLWDVSGSALTECDLTSIEGLTVGHISSVSSITECSLIQMSLAGLDLSGTDATGSDFSGADLTGCIVTDANLTDCDLSNSNLTGVTGLTLEQLLSVKSVKAATISGVDMGGWDLRRVDLRDTDLRECHMGGATVRESLVVGAALPTGDDAPTVELGRARFLLGPGVTEDEVIIRDVHNTHPQNHNYNKITLIVPPVLEQGKWTLVTKRVYKAV</sequence>
<dbReference type="PANTHER" id="PTHR14136:SF17">
    <property type="entry name" value="BTB_POZ DOMAIN-CONTAINING PROTEIN KCTD9"/>
    <property type="match status" value="1"/>
</dbReference>
<dbReference type="InterPro" id="IPR051082">
    <property type="entry name" value="Pentapeptide-BTB/POZ_domain"/>
</dbReference>
<organism evidence="1 2">
    <name type="scientific">Kipferlia bialata</name>
    <dbReference type="NCBI Taxonomy" id="797122"/>
    <lineage>
        <taxon>Eukaryota</taxon>
        <taxon>Metamonada</taxon>
        <taxon>Carpediemonas-like organisms</taxon>
        <taxon>Kipferlia</taxon>
    </lineage>
</organism>
<comment type="caution">
    <text evidence="1">The sequence shown here is derived from an EMBL/GenBank/DDBJ whole genome shotgun (WGS) entry which is preliminary data.</text>
</comment>
<dbReference type="AlphaFoldDB" id="A0A9K3GND3"/>
<protein>
    <recommendedName>
        <fullName evidence="3">Pentapeptide repeat-containing protein</fullName>
    </recommendedName>
</protein>
<dbReference type="OrthoDB" id="9989223at2759"/>
<evidence type="ECO:0000313" key="2">
    <source>
        <dbReference type="Proteomes" id="UP000265618"/>
    </source>
</evidence>
<proteinExistence type="predicted"/>
<keyword evidence="2" id="KW-1185">Reference proteome</keyword>
<dbReference type="PANTHER" id="PTHR14136">
    <property type="entry name" value="BTB_POZ DOMAIN-CONTAINING PROTEIN KCTD9"/>
    <property type="match status" value="1"/>
</dbReference>
<dbReference type="EMBL" id="BDIP01004303">
    <property type="protein sequence ID" value="GIQ88695.1"/>
    <property type="molecule type" value="Genomic_DNA"/>
</dbReference>
<evidence type="ECO:0000313" key="1">
    <source>
        <dbReference type="EMBL" id="GIQ88695.1"/>
    </source>
</evidence>
<gene>
    <name evidence="1" type="ORF">KIPB_011004</name>
</gene>
<dbReference type="Pfam" id="PF00805">
    <property type="entry name" value="Pentapeptide"/>
    <property type="match status" value="2"/>
</dbReference>